<dbReference type="AlphaFoldDB" id="A0AAV7G3G6"/>
<dbReference type="Pfam" id="PF05097">
    <property type="entry name" value="DUF688"/>
    <property type="match status" value="1"/>
</dbReference>
<dbReference type="Proteomes" id="UP000775213">
    <property type="component" value="Unassembled WGS sequence"/>
</dbReference>
<evidence type="ECO:0000313" key="2">
    <source>
        <dbReference type="EMBL" id="KAH0450700.1"/>
    </source>
</evidence>
<evidence type="ECO:0000256" key="1">
    <source>
        <dbReference type="SAM" id="MobiDB-lite"/>
    </source>
</evidence>
<reference evidence="2 3" key="1">
    <citation type="journal article" date="2021" name="Hortic Res">
        <title>Chromosome-scale assembly of the Dendrobium chrysotoxum genome enhances the understanding of orchid evolution.</title>
        <authorList>
            <person name="Zhang Y."/>
            <person name="Zhang G.Q."/>
            <person name="Zhang D."/>
            <person name="Liu X.D."/>
            <person name="Xu X.Y."/>
            <person name="Sun W.H."/>
            <person name="Yu X."/>
            <person name="Zhu X."/>
            <person name="Wang Z.W."/>
            <person name="Zhao X."/>
            <person name="Zhong W.Y."/>
            <person name="Chen H."/>
            <person name="Yin W.L."/>
            <person name="Huang T."/>
            <person name="Niu S.C."/>
            <person name="Liu Z.J."/>
        </authorList>
    </citation>
    <scope>NUCLEOTIDE SEQUENCE [LARGE SCALE GENOMIC DNA]</scope>
    <source>
        <strain evidence="2">Lindl</strain>
    </source>
</reference>
<proteinExistence type="predicted"/>
<dbReference type="PANTHER" id="PTHR33671">
    <property type="entry name" value="N-METHYLTRANSFERASE, PUTATIVE (DUF688)-RELATED"/>
    <property type="match status" value="1"/>
</dbReference>
<gene>
    <name evidence="2" type="ORF">IEQ34_021392</name>
</gene>
<comment type="caution">
    <text evidence="2">The sequence shown here is derived from an EMBL/GenBank/DDBJ whole genome shotgun (WGS) entry which is preliminary data.</text>
</comment>
<feature type="region of interest" description="Disordered" evidence="1">
    <location>
        <begin position="359"/>
        <end position="398"/>
    </location>
</feature>
<dbReference type="PANTHER" id="PTHR33671:SF2">
    <property type="entry name" value="N-METHYLTRANSFERASE, PUTATIVE (DUF688)-RELATED"/>
    <property type="match status" value="1"/>
</dbReference>
<feature type="region of interest" description="Disordered" evidence="1">
    <location>
        <begin position="233"/>
        <end position="258"/>
    </location>
</feature>
<feature type="compositionally biased region" description="Acidic residues" evidence="1">
    <location>
        <begin position="243"/>
        <end position="254"/>
    </location>
</feature>
<sequence length="603" mass="66182">MEGKRLDLDAPLISVRRINASSALSKDAKSQSQRGLLRSGHVEHSGAVPFSWERMPGHPKENSGEVVGPVVGGSTAAPYIPPDRISINASRPKPNAVGTQMPITCSSGYGTEKLITERVGFNPADYDDERDAFSDDRDTHCGNESFSMRSGFTGLSACPSLTDSNGQFMKDLQMEEDMMGRFLPAAQAMVSGSSHRGMEKPPRAAAVDKYFERKTLPRTRLPLHYNYHFSVSASSGNGRKEEVEDLEEEEESDEIVSHESSGYFSSKARRLISRFGLKSPFFLLKPVPGTKVRDLPPKKLGRMSNPRITVSNDEGTVEDDSWEAACRQRLMNLDYLQKDVDSKLTAESNQLTCWIDSQTPDSSSFQHSSVDDLSTNKTADVKSKSKSSETGSLDSGKGGIGSYWQMASSIGRLQGFVSTSPATDRTHINSSQLLDASDSNSRVVSMTAGTKENTDSRYALLSEFQRTEESVISQTSGRCQLQSKFSSSTEPCFSSYLKTLNCEYKKGNGFKNSQSNKVDFDFKADGQKKNIDNSLTLSLLPPPLPKSPSDSWLQRTLPGISEKGPNQKPFLGIQFHPIKQALQASRGGQNLVIPENSSKTHPY</sequence>
<dbReference type="InterPro" id="IPR007789">
    <property type="entry name" value="DUF688"/>
</dbReference>
<keyword evidence="3" id="KW-1185">Reference proteome</keyword>
<feature type="compositionally biased region" description="Polar residues" evidence="1">
    <location>
        <begin position="359"/>
        <end position="378"/>
    </location>
</feature>
<protein>
    <submittedName>
        <fullName evidence="2">Uncharacterized protein</fullName>
    </submittedName>
</protein>
<evidence type="ECO:0000313" key="3">
    <source>
        <dbReference type="Proteomes" id="UP000775213"/>
    </source>
</evidence>
<dbReference type="EMBL" id="JAGFBR010000018">
    <property type="protein sequence ID" value="KAH0450700.1"/>
    <property type="molecule type" value="Genomic_DNA"/>
</dbReference>
<accession>A0AAV7G3G6</accession>
<feature type="region of interest" description="Disordered" evidence="1">
    <location>
        <begin position="294"/>
        <end position="316"/>
    </location>
</feature>
<name>A0AAV7G3G6_DENCH</name>
<feature type="region of interest" description="Disordered" evidence="1">
    <location>
        <begin position="82"/>
        <end position="101"/>
    </location>
</feature>
<feature type="compositionally biased region" description="Polar residues" evidence="1">
    <location>
        <begin position="19"/>
        <end position="34"/>
    </location>
</feature>
<feature type="region of interest" description="Disordered" evidence="1">
    <location>
        <begin position="19"/>
        <end position="41"/>
    </location>
</feature>
<organism evidence="2 3">
    <name type="scientific">Dendrobium chrysotoxum</name>
    <name type="common">Orchid</name>
    <dbReference type="NCBI Taxonomy" id="161865"/>
    <lineage>
        <taxon>Eukaryota</taxon>
        <taxon>Viridiplantae</taxon>
        <taxon>Streptophyta</taxon>
        <taxon>Embryophyta</taxon>
        <taxon>Tracheophyta</taxon>
        <taxon>Spermatophyta</taxon>
        <taxon>Magnoliopsida</taxon>
        <taxon>Liliopsida</taxon>
        <taxon>Asparagales</taxon>
        <taxon>Orchidaceae</taxon>
        <taxon>Epidendroideae</taxon>
        <taxon>Malaxideae</taxon>
        <taxon>Dendrobiinae</taxon>
        <taxon>Dendrobium</taxon>
    </lineage>
</organism>